<accession>A0A2H0YRS5</accession>
<proteinExistence type="predicted"/>
<reference evidence="3" key="1">
    <citation type="submission" date="2017-09" db="EMBL/GenBank/DDBJ databases">
        <title>Depth-based differentiation of microbial function through sediment-hosted aquifers and enrichment of novel symbionts in the deep terrestrial subsurface.</title>
        <authorList>
            <person name="Probst A.J."/>
            <person name="Ladd B."/>
            <person name="Jarett J.K."/>
            <person name="Geller-Mcgrath D.E."/>
            <person name="Sieber C.M.K."/>
            <person name="Emerson J.B."/>
            <person name="Anantharaman K."/>
            <person name="Thomas B.C."/>
            <person name="Malmstrom R."/>
            <person name="Stieglmeier M."/>
            <person name="Klingl A."/>
            <person name="Woyke T."/>
            <person name="Ryan C.M."/>
            <person name="Banfield J.F."/>
        </authorList>
    </citation>
    <scope>NUCLEOTIDE SEQUENCE [LARGE SCALE GENOMIC DNA]</scope>
</reference>
<evidence type="ECO:0000256" key="1">
    <source>
        <dbReference type="SAM" id="Phobius"/>
    </source>
</evidence>
<organism evidence="2 3">
    <name type="scientific">Candidatus Kerfeldbacteria bacterium CG08_land_8_20_14_0_20_42_7</name>
    <dbReference type="NCBI Taxonomy" id="2014245"/>
    <lineage>
        <taxon>Bacteria</taxon>
        <taxon>Candidatus Kerfeldiibacteriota</taxon>
    </lineage>
</organism>
<protein>
    <recommendedName>
        <fullName evidence="4">Peptidase M11 gametolysin domain-containing protein</fullName>
    </recommendedName>
</protein>
<dbReference type="InterPro" id="IPR024079">
    <property type="entry name" value="MetalloPept_cat_dom_sf"/>
</dbReference>
<dbReference type="AlphaFoldDB" id="A0A2H0YRS5"/>
<evidence type="ECO:0000313" key="2">
    <source>
        <dbReference type="EMBL" id="PIS41201.1"/>
    </source>
</evidence>
<gene>
    <name evidence="2" type="ORF">COT25_04445</name>
</gene>
<dbReference type="Proteomes" id="UP000228711">
    <property type="component" value="Unassembled WGS sequence"/>
</dbReference>
<dbReference type="SUPFAM" id="SSF55486">
    <property type="entry name" value="Metalloproteases ('zincins'), catalytic domain"/>
    <property type="match status" value="1"/>
</dbReference>
<name>A0A2H0YRS5_9BACT</name>
<keyword evidence="1" id="KW-0812">Transmembrane</keyword>
<feature type="transmembrane region" description="Helical" evidence="1">
    <location>
        <begin position="15"/>
        <end position="38"/>
    </location>
</feature>
<dbReference type="GO" id="GO:0008237">
    <property type="term" value="F:metallopeptidase activity"/>
    <property type="evidence" value="ECO:0007669"/>
    <property type="project" value="InterPro"/>
</dbReference>
<dbReference type="EMBL" id="PEXV01000141">
    <property type="protein sequence ID" value="PIS41201.1"/>
    <property type="molecule type" value="Genomic_DNA"/>
</dbReference>
<evidence type="ECO:0000313" key="3">
    <source>
        <dbReference type="Proteomes" id="UP000228711"/>
    </source>
</evidence>
<comment type="caution">
    <text evidence="2">The sequence shown here is derived from an EMBL/GenBank/DDBJ whole genome shotgun (WGS) entry which is preliminary data.</text>
</comment>
<evidence type="ECO:0008006" key="4">
    <source>
        <dbReference type="Google" id="ProtNLM"/>
    </source>
</evidence>
<sequence length="596" mass="65295">MATQQSVLSKATKQITVIGLTIGMTASFALGVAFLGLLSKGLGDVTLPPINCPELSMGRIAAATDYVGELHQMILDAQATGCIVRKATSQGVMNIVQTEDFKTGVQYQTFTQQSDTGSQIHVHLAHQDFFDVVPGASYNLSGIALDANNILVDSFGGAQTSIALDETKNVPYKEPVIGDQKFAVLLTYYNDAPQPDISTSTIESLLDDTNNFYQENSYAKMRFVGVEHPDQPYDMFGWAQANATNCGTTSHVTLLNAAMAAFDLQVDFTQYDRILIVHPHTCRSESEVGKRLHETPDGDATFSASWIGVYSDWVDQGYTRFGIMHELGHALGLKHAHAYACNINTVPILECTQGFNGQPYNEYEDYYDTMGYYISYNNAKYKDWLGWLDSSNVQTVTENGTFVLEPIETAASGLKVLIIPRTGNQRLYVEYREDIGWDQNGVPHGFVTGNTPMGALLHVDFTWNVIEFSKSMIFDPGGSATGYELHPALEKDEVFIDPVSGTKITTLDVVRDEENPANSRLTVQVEFQSCSDGTLYGQCQGTSLYYCDEGALVKDCSKCGSCPSGRVCDSSTGQCLCAVNCYAHPDDPCCPDVEDR</sequence>
<keyword evidence="1" id="KW-1133">Transmembrane helix</keyword>
<dbReference type="Gene3D" id="3.40.390.10">
    <property type="entry name" value="Collagenase (Catalytic Domain)"/>
    <property type="match status" value="1"/>
</dbReference>
<keyword evidence="1" id="KW-0472">Membrane</keyword>